<protein>
    <submittedName>
        <fullName evidence="1">Uncharacterized protein</fullName>
    </submittedName>
</protein>
<evidence type="ECO:0000313" key="2">
    <source>
        <dbReference type="Proteomes" id="UP000263642"/>
    </source>
</evidence>
<sequence>MEFYFQQDIKVREKLEELIHSAYAGNLRPEQQDEFNKNLLLHGSHSEDNIDAISRIEFAPQKNDQNIEFYFRLKKHQTDLADITNHLEGEPIPDYIHDAFPDLSQEDWDATFRYITLLLTLFGVRVRADGI</sequence>
<evidence type="ECO:0000313" key="1">
    <source>
        <dbReference type="EMBL" id="HCO23837.1"/>
    </source>
</evidence>
<comment type="caution">
    <text evidence="1">The sequence shown here is derived from an EMBL/GenBank/DDBJ whole genome shotgun (WGS) entry which is preliminary data.</text>
</comment>
<dbReference type="Proteomes" id="UP000263642">
    <property type="component" value="Unassembled WGS sequence"/>
</dbReference>
<dbReference type="AlphaFoldDB" id="A0A3D3R736"/>
<dbReference type="EMBL" id="DQAY01000070">
    <property type="protein sequence ID" value="HCO23837.1"/>
    <property type="molecule type" value="Genomic_DNA"/>
</dbReference>
<organism evidence="1 2">
    <name type="scientific">Gimesia maris</name>
    <dbReference type="NCBI Taxonomy" id="122"/>
    <lineage>
        <taxon>Bacteria</taxon>
        <taxon>Pseudomonadati</taxon>
        <taxon>Planctomycetota</taxon>
        <taxon>Planctomycetia</taxon>
        <taxon>Planctomycetales</taxon>
        <taxon>Planctomycetaceae</taxon>
        <taxon>Gimesia</taxon>
    </lineage>
</organism>
<accession>A0A3D3R736</accession>
<proteinExistence type="predicted"/>
<reference evidence="1 2" key="1">
    <citation type="journal article" date="2018" name="Nat. Biotechnol.">
        <title>A standardized bacterial taxonomy based on genome phylogeny substantially revises the tree of life.</title>
        <authorList>
            <person name="Parks D.H."/>
            <person name="Chuvochina M."/>
            <person name="Waite D.W."/>
            <person name="Rinke C."/>
            <person name="Skarshewski A."/>
            <person name="Chaumeil P.A."/>
            <person name="Hugenholtz P."/>
        </authorList>
    </citation>
    <scope>NUCLEOTIDE SEQUENCE [LARGE SCALE GENOMIC DNA]</scope>
    <source>
        <strain evidence="1">UBA9375</strain>
    </source>
</reference>
<gene>
    <name evidence="1" type="ORF">DIT97_12570</name>
</gene>
<name>A0A3D3R736_9PLAN</name>